<proteinExistence type="predicted"/>
<organism evidence="2 3">
    <name type="scientific">Thalassiosira oceanica</name>
    <name type="common">Marine diatom</name>
    <dbReference type="NCBI Taxonomy" id="159749"/>
    <lineage>
        <taxon>Eukaryota</taxon>
        <taxon>Sar</taxon>
        <taxon>Stramenopiles</taxon>
        <taxon>Ochrophyta</taxon>
        <taxon>Bacillariophyta</taxon>
        <taxon>Coscinodiscophyceae</taxon>
        <taxon>Thalassiosirophycidae</taxon>
        <taxon>Thalassiosirales</taxon>
        <taxon>Thalassiosiraceae</taxon>
        <taxon>Thalassiosira</taxon>
    </lineage>
</organism>
<dbReference type="EMBL" id="AGNL01046079">
    <property type="protein sequence ID" value="EJK48252.1"/>
    <property type="molecule type" value="Genomic_DNA"/>
</dbReference>
<keyword evidence="1" id="KW-0732">Signal</keyword>
<keyword evidence="3" id="KW-1185">Reference proteome</keyword>
<feature type="signal peptide" evidence="1">
    <location>
        <begin position="1"/>
        <end position="23"/>
    </location>
</feature>
<name>K0RNC5_THAOC</name>
<reference evidence="2 3" key="1">
    <citation type="journal article" date="2012" name="Genome Biol.">
        <title>Genome and low-iron response of an oceanic diatom adapted to chronic iron limitation.</title>
        <authorList>
            <person name="Lommer M."/>
            <person name="Specht M."/>
            <person name="Roy A.S."/>
            <person name="Kraemer L."/>
            <person name="Andreson R."/>
            <person name="Gutowska M.A."/>
            <person name="Wolf J."/>
            <person name="Bergner S.V."/>
            <person name="Schilhabel M.B."/>
            <person name="Klostermeier U.C."/>
            <person name="Beiko R.G."/>
            <person name="Rosenstiel P."/>
            <person name="Hippler M."/>
            <person name="Laroche J."/>
        </authorList>
    </citation>
    <scope>NUCLEOTIDE SEQUENCE [LARGE SCALE GENOMIC DNA]</scope>
    <source>
        <strain evidence="2 3">CCMP1005</strain>
    </source>
</reference>
<sequence length="143" mass="14724">MKLANILCCAGASISSLLGEVEAFATTGRIVTRRTPLAVATGADLFGSLSSESTVTISPPGKFLEDFHAIAGAKIQEPVATPDPEPVEQEDLTLAISDEVETPAAPEASLKRQLAKGAKFIVAGGLVLVARNSVKALLGRGIL</sequence>
<protein>
    <submittedName>
        <fullName evidence="2">Uncharacterized protein</fullName>
    </submittedName>
</protein>
<evidence type="ECO:0000256" key="1">
    <source>
        <dbReference type="SAM" id="SignalP"/>
    </source>
</evidence>
<evidence type="ECO:0000313" key="2">
    <source>
        <dbReference type="EMBL" id="EJK48252.1"/>
    </source>
</evidence>
<gene>
    <name evidence="2" type="ORF">THAOC_32969</name>
</gene>
<feature type="chain" id="PRO_5030173004" evidence="1">
    <location>
        <begin position="24"/>
        <end position="143"/>
    </location>
</feature>
<comment type="caution">
    <text evidence="2">The sequence shown here is derived from an EMBL/GenBank/DDBJ whole genome shotgun (WGS) entry which is preliminary data.</text>
</comment>
<dbReference type="Proteomes" id="UP000266841">
    <property type="component" value="Unassembled WGS sequence"/>
</dbReference>
<evidence type="ECO:0000313" key="3">
    <source>
        <dbReference type="Proteomes" id="UP000266841"/>
    </source>
</evidence>
<accession>K0RNC5</accession>
<dbReference type="AlphaFoldDB" id="K0RNC5"/>